<protein>
    <recommendedName>
        <fullName evidence="14">Intercellular adhesion molecule 5</fullName>
    </recommendedName>
    <alternativeName>
        <fullName evidence="15">Telencephalin</fullName>
    </alternativeName>
</protein>
<keyword evidence="5 18" id="KW-0732">Signal</keyword>
<evidence type="ECO:0000256" key="18">
    <source>
        <dbReference type="SAM" id="SignalP"/>
    </source>
</evidence>
<dbReference type="Pfam" id="PF21146">
    <property type="entry name" value="ICAM1_3_5_D2"/>
    <property type="match status" value="1"/>
</dbReference>
<evidence type="ECO:0000256" key="1">
    <source>
        <dbReference type="ARBA" id="ARBA00004479"/>
    </source>
</evidence>
<dbReference type="PRINTS" id="PR01472">
    <property type="entry name" value="ICAMVCAM1"/>
</dbReference>
<dbReference type="PANTHER" id="PTHR13771:SF9">
    <property type="entry name" value="INTERCELLULAR ADHESION MOLECULE 5"/>
    <property type="match status" value="1"/>
</dbReference>
<feature type="domain" description="Ig-like" evidence="19">
    <location>
        <begin position="838"/>
        <end position="914"/>
    </location>
</feature>
<gene>
    <name evidence="20" type="ORF">LTLLF_147175</name>
</gene>
<evidence type="ECO:0000256" key="3">
    <source>
        <dbReference type="ARBA" id="ARBA00022553"/>
    </source>
</evidence>
<evidence type="ECO:0000256" key="14">
    <source>
        <dbReference type="ARBA" id="ARBA00069858"/>
    </source>
</evidence>
<keyword evidence="12" id="KW-0393">Immunoglobulin domain</keyword>
<keyword evidence="6" id="KW-0677">Repeat</keyword>
<feature type="domain" description="Ig-like" evidence="19">
    <location>
        <begin position="1012"/>
        <end position="1085"/>
    </location>
</feature>
<comment type="similarity">
    <text evidence="2">Belongs to the immunoglobulin superfamily. ICAM family.</text>
</comment>
<feature type="transmembrane region" description="Helical" evidence="17">
    <location>
        <begin position="1180"/>
        <end position="1205"/>
    </location>
</feature>
<keyword evidence="4 17" id="KW-0812">Transmembrane</keyword>
<evidence type="ECO:0000256" key="12">
    <source>
        <dbReference type="ARBA" id="ARBA00023319"/>
    </source>
</evidence>
<dbReference type="InterPro" id="IPR047012">
    <property type="entry name" value="ICAM_VCAM"/>
</dbReference>
<dbReference type="PRINTS" id="PR01473">
    <property type="entry name" value="ICAM"/>
</dbReference>
<proteinExistence type="inferred from homology"/>
<evidence type="ECO:0000256" key="11">
    <source>
        <dbReference type="ARBA" id="ARBA00023180"/>
    </source>
</evidence>
<evidence type="ECO:0000313" key="20">
    <source>
        <dbReference type="EMBL" id="KAH0511964.1"/>
    </source>
</evidence>
<feature type="domain" description="Ig-like" evidence="19">
    <location>
        <begin position="1092"/>
        <end position="1175"/>
    </location>
</feature>
<dbReference type="Pfam" id="PF03921">
    <property type="entry name" value="ICAM_N"/>
    <property type="match status" value="2"/>
</dbReference>
<keyword evidence="11" id="KW-0325">Glycoprotein</keyword>
<evidence type="ECO:0000256" key="6">
    <source>
        <dbReference type="ARBA" id="ARBA00022737"/>
    </source>
</evidence>
<sequence length="1264" mass="134184">MESVLLPSLLLVAAYPRGVSSHHEWRQSPPVPSGTSTPFLVRLSPELEAVPPGGSVWLNCSHSCPLPVRSSLRTQLRQGKTLSGSGWVSYQLLDVRAWNSKVRCVVTCAGETREATAMITAYSEGDRGSGRERPRSVIMEPPVLMGHKYTLRCYVIHVFPVGFLVVSLRRGGRVVYFESLERFTGSGLANVTLTYVMRAGPNDLWQPLTCHARLNLDGLVVRSSSAPVMLKVLALSPVSKAFASASIAALVGILLAVGTVYVRNSPPITASATAPSLETKLPTFKPIPGRNSATPTLHPLRCAVLPARLSITRATLASCVLPSPAAAAMPGPSPGLRQALLGLWAALGLGILGISGALRFHRGGPQAEPAFSRSAVALEPFWADLQPRVALVERGGSLWLNCSTNCPRPERGGLETSLRRNGTQRGLRWLARQLVDIREPETQPVCFFRCARRTLQARGLIRTFQRPDRVELVPLPPWQPVGENFTLSCRVPGAGPRASLTLTLLRGAQELTRRSFTGEPPRARGAVLTATVLARREDHGVNFSCLAELDLRPHGLGLFANSSALRQLRTFALPPIPPSLVAPRFLEVGSERPVSCTLDGLFPAPEAGVYLSLGDQRLHPDVTLEGDNLVATATATPSAEQEGITQLLCSVTLGGESRETQENLTVYSFPVPLLTLSEPEIPEGKVVTISCWAGARALVTLEGISAAVPGQPAELQLNATENDDKRSFFCDAALEVDGETLRKNQSTELRVLYSPRLDDSDCPRSWTWPEGPEQTLRCEARGNPEPSVHCARVDGGAVLALGLLGPVTRALAGTYRCTAVNGQGQAVKDVTLTVEYAPALDSIGCPEHIIWLEGTEASLSCVAHGVPPPSVSCVRSENEEVMEGPLRVAREHAGIYRCEAINARGSAAKNVVVTVEYGPSFEELGCPSNWTWVEGSGKLFSCVVDGKPEPRVECLGSEGASEGVALPLMSSNPGPRNPMTSSNLSPGIYLCNATNRHGSTVKTVVVSAESPPQMDESSCPSHQTWLEGAEATSLTCSAKGRPAPRVRCSREGAARLERLRVSREDAGTYQCVATNTHGTDSRTVTVGVEYRPVVAELAASPPNVRPGGNFTLTCRAEAWPPAQISWRTPPGALNLGLSSNNSTLSVASAMGSHGGEYECAATNAHGRHTRRITVRVAGPWLWVAVGGAAGGAALLAVGAGLAFYVQSTACKKGEYNVQEAESSGEAVCLNGAGGTPGAEGGAETPGTAESPADGEVFAIQLTAS</sequence>
<evidence type="ECO:0000256" key="8">
    <source>
        <dbReference type="ARBA" id="ARBA00022989"/>
    </source>
</evidence>
<organism evidence="20 21">
    <name type="scientific">Microtus ochrogaster</name>
    <name type="common">Prairie vole</name>
    <dbReference type="NCBI Taxonomy" id="79684"/>
    <lineage>
        <taxon>Eukaryota</taxon>
        <taxon>Metazoa</taxon>
        <taxon>Chordata</taxon>
        <taxon>Craniata</taxon>
        <taxon>Vertebrata</taxon>
        <taxon>Euteleostomi</taxon>
        <taxon>Mammalia</taxon>
        <taxon>Eutheria</taxon>
        <taxon>Euarchontoglires</taxon>
        <taxon>Glires</taxon>
        <taxon>Rodentia</taxon>
        <taxon>Myomorpha</taxon>
        <taxon>Muroidea</taxon>
        <taxon>Cricetidae</taxon>
        <taxon>Arvicolinae</taxon>
        <taxon>Microtus</taxon>
    </lineage>
</organism>
<comment type="caution">
    <text evidence="20">The sequence shown here is derived from an EMBL/GenBank/DDBJ whole genome shotgun (WGS) entry which is preliminary data.</text>
</comment>
<dbReference type="GO" id="GO:0098609">
    <property type="term" value="P:cell-cell adhesion"/>
    <property type="evidence" value="ECO:0007669"/>
    <property type="project" value="InterPro"/>
</dbReference>
<accession>A0A8J6GIR4</accession>
<evidence type="ECO:0000256" key="15">
    <source>
        <dbReference type="ARBA" id="ARBA00083861"/>
    </source>
</evidence>
<evidence type="ECO:0000256" key="10">
    <source>
        <dbReference type="ARBA" id="ARBA00023157"/>
    </source>
</evidence>
<dbReference type="FunFam" id="2.60.40.10:FF:000459">
    <property type="entry name" value="Intercellular adhesion molecule 1"/>
    <property type="match status" value="1"/>
</dbReference>
<dbReference type="SUPFAM" id="SSF48726">
    <property type="entry name" value="Immunoglobulin"/>
    <property type="match status" value="11"/>
</dbReference>
<dbReference type="GO" id="GO:0005178">
    <property type="term" value="F:integrin binding"/>
    <property type="evidence" value="ECO:0007669"/>
    <property type="project" value="InterPro"/>
</dbReference>
<dbReference type="FunFam" id="2.60.40.10:FF:000338">
    <property type="entry name" value="intercellular adhesion molecule 5"/>
    <property type="match status" value="1"/>
</dbReference>
<dbReference type="InterPro" id="IPR003599">
    <property type="entry name" value="Ig_sub"/>
</dbReference>
<evidence type="ECO:0000256" key="9">
    <source>
        <dbReference type="ARBA" id="ARBA00023136"/>
    </source>
</evidence>
<dbReference type="InterPro" id="IPR013768">
    <property type="entry name" value="ICAM_N"/>
</dbReference>
<evidence type="ECO:0000313" key="21">
    <source>
        <dbReference type="Proteomes" id="UP000710432"/>
    </source>
</evidence>
<evidence type="ECO:0000256" key="7">
    <source>
        <dbReference type="ARBA" id="ARBA00022889"/>
    </source>
</evidence>
<dbReference type="PROSITE" id="PS50835">
    <property type="entry name" value="IG_LIKE"/>
    <property type="match status" value="4"/>
</dbReference>
<name>A0A8J6GIR4_MICOH</name>
<dbReference type="Proteomes" id="UP000710432">
    <property type="component" value="Unassembled WGS sequence"/>
</dbReference>
<keyword evidence="8 17" id="KW-1133">Transmembrane helix</keyword>
<evidence type="ECO:0000256" key="13">
    <source>
        <dbReference type="ARBA" id="ARBA00053096"/>
    </source>
</evidence>
<dbReference type="SMART" id="SM00409">
    <property type="entry name" value="IG"/>
    <property type="match status" value="7"/>
</dbReference>
<dbReference type="PANTHER" id="PTHR13771">
    <property type="entry name" value="INTERCELLULAR ADHESION MOLECULE"/>
    <property type="match status" value="1"/>
</dbReference>
<dbReference type="InterPro" id="IPR048679">
    <property type="entry name" value="ICAM1_3_5_D2"/>
</dbReference>
<keyword evidence="3" id="KW-0597">Phosphoprotein</keyword>
<feature type="compositionally biased region" description="Gly residues" evidence="16">
    <location>
        <begin position="1231"/>
        <end position="1240"/>
    </location>
</feature>
<feature type="chain" id="PRO_5035212377" description="Intercellular adhesion molecule 5" evidence="18">
    <location>
        <begin position="22"/>
        <end position="1264"/>
    </location>
</feature>
<evidence type="ECO:0000256" key="4">
    <source>
        <dbReference type="ARBA" id="ARBA00022692"/>
    </source>
</evidence>
<dbReference type="InterPro" id="IPR003598">
    <property type="entry name" value="Ig_sub2"/>
</dbReference>
<keyword evidence="9 17" id="KW-0472">Membrane</keyword>
<feature type="region of interest" description="Disordered" evidence="16">
    <location>
        <begin position="1231"/>
        <end position="1254"/>
    </location>
</feature>
<dbReference type="SMART" id="SM00408">
    <property type="entry name" value="IGc2"/>
    <property type="match status" value="4"/>
</dbReference>
<dbReference type="InterPro" id="IPR013783">
    <property type="entry name" value="Ig-like_fold"/>
</dbReference>
<comment type="subcellular location">
    <subcellularLocation>
        <location evidence="1">Membrane</location>
        <topology evidence="1">Single-pass type I membrane protein</topology>
    </subcellularLocation>
</comment>
<dbReference type="InterPro" id="IPR007110">
    <property type="entry name" value="Ig-like_dom"/>
</dbReference>
<dbReference type="AlphaFoldDB" id="A0A8J6GIR4"/>
<comment type="function">
    <text evidence="13">ICAM proteins are ligands for the leukocyte adhesion protein LFA-1 (integrin alpha-L/beta-2).</text>
</comment>
<evidence type="ECO:0000256" key="17">
    <source>
        <dbReference type="SAM" id="Phobius"/>
    </source>
</evidence>
<dbReference type="InterPro" id="IPR003987">
    <property type="entry name" value="ICAM_VCAM_N"/>
</dbReference>
<dbReference type="FunFam" id="2.60.40.10:FF:000648">
    <property type="entry name" value="Intercellular adhesion molecule 1"/>
    <property type="match status" value="1"/>
</dbReference>
<dbReference type="Pfam" id="PF13927">
    <property type="entry name" value="Ig_3"/>
    <property type="match status" value="2"/>
</dbReference>
<dbReference type="InterPro" id="IPR003988">
    <property type="entry name" value="ICAM"/>
</dbReference>
<keyword evidence="7" id="KW-0130">Cell adhesion</keyword>
<dbReference type="FunFam" id="2.60.40.10:FF:000950">
    <property type="entry name" value="Intercellular adhesion molecule 5"/>
    <property type="match status" value="1"/>
</dbReference>
<evidence type="ECO:0000256" key="2">
    <source>
        <dbReference type="ARBA" id="ARBA00005925"/>
    </source>
</evidence>
<evidence type="ECO:0000259" key="19">
    <source>
        <dbReference type="PROSITE" id="PS50835"/>
    </source>
</evidence>
<reference evidence="20" key="1">
    <citation type="submission" date="2020-03" db="EMBL/GenBank/DDBJ databases">
        <title>Studies in the Genomics of Life Span.</title>
        <authorList>
            <person name="Glass D."/>
        </authorList>
    </citation>
    <scope>NUCLEOTIDE SEQUENCE</scope>
    <source>
        <strain evidence="20">LTLLF</strain>
        <tissue evidence="20">Muscle</tissue>
    </source>
</reference>
<dbReference type="FunFam" id="2.60.40.10:FF:000194">
    <property type="entry name" value="Intercellular adhesion molecule 1"/>
    <property type="match status" value="2"/>
</dbReference>
<dbReference type="Gene3D" id="2.60.40.10">
    <property type="entry name" value="Immunoglobulins"/>
    <property type="match status" value="11"/>
</dbReference>
<evidence type="ECO:0000256" key="5">
    <source>
        <dbReference type="ARBA" id="ARBA00022729"/>
    </source>
</evidence>
<dbReference type="InterPro" id="IPR036179">
    <property type="entry name" value="Ig-like_dom_sf"/>
</dbReference>
<evidence type="ECO:0000256" key="16">
    <source>
        <dbReference type="SAM" id="MobiDB-lite"/>
    </source>
</evidence>
<feature type="domain" description="Ig-like" evidence="19">
    <location>
        <begin position="755"/>
        <end position="833"/>
    </location>
</feature>
<feature type="signal peptide" evidence="18">
    <location>
        <begin position="1"/>
        <end position="21"/>
    </location>
</feature>
<dbReference type="GO" id="GO:0005886">
    <property type="term" value="C:plasma membrane"/>
    <property type="evidence" value="ECO:0007669"/>
    <property type="project" value="TreeGrafter"/>
</dbReference>
<dbReference type="FunFam" id="2.60.40.10:FF:000335">
    <property type="entry name" value="Intercellular adhesion molecule 5"/>
    <property type="match status" value="1"/>
</dbReference>
<dbReference type="EMBL" id="JAATJU010022111">
    <property type="protein sequence ID" value="KAH0511964.1"/>
    <property type="molecule type" value="Genomic_DNA"/>
</dbReference>
<keyword evidence="10" id="KW-1015">Disulfide bond</keyword>